<proteinExistence type="predicted"/>
<dbReference type="EMBL" id="CP109546">
    <property type="protein sequence ID" value="WTZ09348.1"/>
    <property type="molecule type" value="Genomic_DNA"/>
</dbReference>
<dbReference type="AlphaFoldDB" id="A0AAU3HUR6"/>
<protein>
    <submittedName>
        <fullName evidence="1">Uncharacterized protein</fullName>
    </submittedName>
</protein>
<name>A0AAU3HUR6_9ACTN</name>
<sequence>MQDLRTALARAGITLPSLRVDPASVARDTPCPLIVLGGCSVEVAARLAAALR</sequence>
<reference evidence="1" key="1">
    <citation type="submission" date="2022-10" db="EMBL/GenBank/DDBJ databases">
        <title>The complete genomes of actinobacterial strains from the NBC collection.</title>
        <authorList>
            <person name="Joergensen T.S."/>
            <person name="Alvarez Arevalo M."/>
            <person name="Sterndorff E.B."/>
            <person name="Faurdal D."/>
            <person name="Vuksanovic O."/>
            <person name="Mourched A.-S."/>
            <person name="Charusanti P."/>
            <person name="Shaw S."/>
            <person name="Blin K."/>
            <person name="Weber T."/>
        </authorList>
    </citation>
    <scope>NUCLEOTIDE SEQUENCE</scope>
    <source>
        <strain evidence="1">NBC_01393</strain>
    </source>
</reference>
<gene>
    <name evidence="1" type="ORF">OG699_15905</name>
</gene>
<evidence type="ECO:0000313" key="1">
    <source>
        <dbReference type="EMBL" id="WTZ09348.1"/>
    </source>
</evidence>
<organism evidence="1">
    <name type="scientific">Streptomyces sp. NBC_01393</name>
    <dbReference type="NCBI Taxonomy" id="2903851"/>
    <lineage>
        <taxon>Bacteria</taxon>
        <taxon>Bacillati</taxon>
        <taxon>Actinomycetota</taxon>
        <taxon>Actinomycetes</taxon>
        <taxon>Kitasatosporales</taxon>
        <taxon>Streptomycetaceae</taxon>
        <taxon>Streptomyces</taxon>
    </lineage>
</organism>
<accession>A0AAU3HUR6</accession>